<accession>A0A4Y2KHK3</accession>
<reference evidence="2 3" key="1">
    <citation type="journal article" date="2019" name="Sci. Rep.">
        <title>Orb-weaving spider Araneus ventricosus genome elucidates the spidroin gene catalogue.</title>
        <authorList>
            <person name="Kono N."/>
            <person name="Nakamura H."/>
            <person name="Ohtoshi R."/>
            <person name="Moran D.A.P."/>
            <person name="Shinohara A."/>
            <person name="Yoshida Y."/>
            <person name="Fujiwara M."/>
            <person name="Mori M."/>
            <person name="Tomita M."/>
            <person name="Arakawa K."/>
        </authorList>
    </citation>
    <scope>NUCLEOTIDE SEQUENCE [LARGE SCALE GENOMIC DNA]</scope>
</reference>
<name>A0A4Y2KHK3_ARAVE</name>
<evidence type="ECO:0000313" key="3">
    <source>
        <dbReference type="Proteomes" id="UP000499080"/>
    </source>
</evidence>
<organism evidence="2 3">
    <name type="scientific">Araneus ventricosus</name>
    <name type="common">Orbweaver spider</name>
    <name type="synonym">Epeira ventricosa</name>
    <dbReference type="NCBI Taxonomy" id="182803"/>
    <lineage>
        <taxon>Eukaryota</taxon>
        <taxon>Metazoa</taxon>
        <taxon>Ecdysozoa</taxon>
        <taxon>Arthropoda</taxon>
        <taxon>Chelicerata</taxon>
        <taxon>Arachnida</taxon>
        <taxon>Araneae</taxon>
        <taxon>Araneomorphae</taxon>
        <taxon>Entelegynae</taxon>
        <taxon>Araneoidea</taxon>
        <taxon>Araneidae</taxon>
        <taxon>Araneus</taxon>
    </lineage>
</organism>
<keyword evidence="3" id="KW-1185">Reference proteome</keyword>
<feature type="compositionally biased region" description="Basic residues" evidence="1">
    <location>
        <begin position="1"/>
        <end position="12"/>
    </location>
</feature>
<evidence type="ECO:0000313" key="2">
    <source>
        <dbReference type="EMBL" id="GBN01911.1"/>
    </source>
</evidence>
<dbReference type="AlphaFoldDB" id="A0A4Y2KHK3"/>
<feature type="region of interest" description="Disordered" evidence="1">
    <location>
        <begin position="1"/>
        <end position="27"/>
    </location>
</feature>
<sequence>MVNPKRKSRRRGSGSEDGKKFPLSGTVSTCHCLPSDGEKRPHRGKFQALVSNSRHLHSRNLQRNVPRQRGGTLAGAAGDEFDRFLLT</sequence>
<gene>
    <name evidence="2" type="ORF">AVEN_157981_1</name>
</gene>
<evidence type="ECO:0000256" key="1">
    <source>
        <dbReference type="SAM" id="MobiDB-lite"/>
    </source>
</evidence>
<protein>
    <submittedName>
        <fullName evidence="2">Uncharacterized protein</fullName>
    </submittedName>
</protein>
<dbReference type="Proteomes" id="UP000499080">
    <property type="component" value="Unassembled WGS sequence"/>
</dbReference>
<proteinExistence type="predicted"/>
<comment type="caution">
    <text evidence="2">The sequence shown here is derived from an EMBL/GenBank/DDBJ whole genome shotgun (WGS) entry which is preliminary data.</text>
</comment>
<dbReference type="EMBL" id="BGPR01004657">
    <property type="protein sequence ID" value="GBN01911.1"/>
    <property type="molecule type" value="Genomic_DNA"/>
</dbReference>